<dbReference type="CDD" id="cd07346">
    <property type="entry name" value="ABC_6TM_exporters"/>
    <property type="match status" value="1"/>
</dbReference>
<reference evidence="12" key="1">
    <citation type="submission" date="2020-10" db="EMBL/GenBank/DDBJ databases">
        <authorList>
            <person name="Castelo-Branco R."/>
            <person name="Eusebio N."/>
            <person name="Adriana R."/>
            <person name="Vieira A."/>
            <person name="Brugerolle De Fraissinette N."/>
            <person name="Rezende De Castro R."/>
            <person name="Schneider M.P."/>
            <person name="Vasconcelos V."/>
            <person name="Leao P.N."/>
        </authorList>
    </citation>
    <scope>NUCLEOTIDE SEQUENCE</scope>
    <source>
        <strain evidence="12">LEGE 07310</strain>
    </source>
</reference>
<keyword evidence="6 12" id="KW-0067">ATP-binding</keyword>
<sequence>MGGSSHSYRQLLATYLKPQRGRVFWLSVTLLSGIGLQLINPQILRYFIDTAVAGGAQRILVGAALGFMAIAIIRQGLTIASTYFGETVAWSATNALRLDLVEHCLNLDLAFHKAHTPGELIERVDGDVDALSRFFSQFVLQVIGNGLLVVGVLVMLWLEDWRAGLGLSLFALMALGILARLQALAVGPWRTYRQISAEFYGFVAEHLSGLEDIRANGAVGYVMNRLYQILRRWLAAFHKARFTSTLLWGSTVGLFTLGNAIALALGAYLWNRNAITIGTVYLLFYYATLLQDPIERIREELEQFQQAAASFQRVQDLLSHQSQLRSEGQAVLPKGALSVSFEGVGFGYVEQGSRRIGEWEAGEYTLQNLTFYLPAGQTLGLIGRTGSGKSTLARLLLRLYDIQQGRICLGGVDIAQVPLRALPQHVGMVTQEVQLFQTTVRNNLTFFDPHVSDDSILETLEALGLMPWLKALPQGLDTQLGADSGGVSAGQAQLLAFARVFLKDPGLVMLDEASSRLDPLTEQLIERAVDRLLEHRTGIIIAHRLKTVERADQILILEQGQVVEYGDRATLLNNPRSRFAQLLHMGKTE</sequence>
<evidence type="ECO:0000256" key="7">
    <source>
        <dbReference type="ARBA" id="ARBA00022989"/>
    </source>
</evidence>
<dbReference type="InterPro" id="IPR003593">
    <property type="entry name" value="AAA+_ATPase"/>
</dbReference>
<accession>A0A8J7AJP1</accession>
<dbReference type="Pfam" id="PF00005">
    <property type="entry name" value="ABC_tran"/>
    <property type="match status" value="1"/>
</dbReference>
<dbReference type="Pfam" id="PF00664">
    <property type="entry name" value="ABC_membrane"/>
    <property type="match status" value="1"/>
</dbReference>
<evidence type="ECO:0000256" key="5">
    <source>
        <dbReference type="ARBA" id="ARBA00022741"/>
    </source>
</evidence>
<dbReference type="EMBL" id="JADEXG010000001">
    <property type="protein sequence ID" value="MBE9075864.1"/>
    <property type="molecule type" value="Genomic_DNA"/>
</dbReference>
<dbReference type="InterPro" id="IPR039421">
    <property type="entry name" value="Type_1_exporter"/>
</dbReference>
<dbReference type="Gene3D" id="3.40.50.300">
    <property type="entry name" value="P-loop containing nucleotide triphosphate hydrolases"/>
    <property type="match status" value="1"/>
</dbReference>
<evidence type="ECO:0000256" key="3">
    <source>
        <dbReference type="ARBA" id="ARBA00022475"/>
    </source>
</evidence>
<evidence type="ECO:0000256" key="1">
    <source>
        <dbReference type="ARBA" id="ARBA00004651"/>
    </source>
</evidence>
<name>A0A8J7AJP1_9CYAN</name>
<dbReference type="InterPro" id="IPR017871">
    <property type="entry name" value="ABC_transporter-like_CS"/>
</dbReference>
<dbReference type="FunFam" id="3.40.50.300:FF:000299">
    <property type="entry name" value="ABC transporter ATP-binding protein/permease"/>
    <property type="match status" value="1"/>
</dbReference>
<dbReference type="InterPro" id="IPR011527">
    <property type="entry name" value="ABC1_TM_dom"/>
</dbReference>
<dbReference type="InterPro" id="IPR027417">
    <property type="entry name" value="P-loop_NTPase"/>
</dbReference>
<comment type="subcellular location">
    <subcellularLocation>
        <location evidence="1">Cell membrane</location>
        <topology evidence="1">Multi-pass membrane protein</topology>
    </subcellularLocation>
</comment>
<dbReference type="InterPro" id="IPR003439">
    <property type="entry name" value="ABC_transporter-like_ATP-bd"/>
</dbReference>
<keyword evidence="7 9" id="KW-1133">Transmembrane helix</keyword>
<feature type="transmembrane region" description="Helical" evidence="9">
    <location>
        <begin position="138"/>
        <end position="158"/>
    </location>
</feature>
<feature type="transmembrane region" description="Helical" evidence="9">
    <location>
        <begin position="246"/>
        <end position="268"/>
    </location>
</feature>
<evidence type="ECO:0000256" key="8">
    <source>
        <dbReference type="ARBA" id="ARBA00023136"/>
    </source>
</evidence>
<evidence type="ECO:0000256" key="4">
    <source>
        <dbReference type="ARBA" id="ARBA00022692"/>
    </source>
</evidence>
<evidence type="ECO:0000256" key="9">
    <source>
        <dbReference type="SAM" id="Phobius"/>
    </source>
</evidence>
<dbReference type="Proteomes" id="UP000636505">
    <property type="component" value="Unassembled WGS sequence"/>
</dbReference>
<feature type="transmembrane region" description="Helical" evidence="9">
    <location>
        <begin position="21"/>
        <end position="39"/>
    </location>
</feature>
<dbReference type="RefSeq" id="WP_193904513.1">
    <property type="nucleotide sequence ID" value="NZ_JADEXG010000001.1"/>
</dbReference>
<dbReference type="PANTHER" id="PTHR43394:SF1">
    <property type="entry name" value="ATP-BINDING CASSETTE SUB-FAMILY B MEMBER 10, MITOCHONDRIAL"/>
    <property type="match status" value="1"/>
</dbReference>
<dbReference type="AlphaFoldDB" id="A0A8J7AJP1"/>
<feature type="domain" description="ABC transporter" evidence="10">
    <location>
        <begin position="339"/>
        <end position="584"/>
    </location>
</feature>
<feature type="transmembrane region" description="Helical" evidence="9">
    <location>
        <begin position="164"/>
        <end position="186"/>
    </location>
</feature>
<evidence type="ECO:0000256" key="2">
    <source>
        <dbReference type="ARBA" id="ARBA00022448"/>
    </source>
</evidence>
<gene>
    <name evidence="12" type="ORF">IQ241_00875</name>
</gene>
<evidence type="ECO:0000259" key="11">
    <source>
        <dbReference type="PROSITE" id="PS50929"/>
    </source>
</evidence>
<dbReference type="Gene3D" id="1.20.1560.10">
    <property type="entry name" value="ABC transporter type 1, transmembrane domain"/>
    <property type="match status" value="1"/>
</dbReference>
<organism evidence="12 13">
    <name type="scientific">Vasconcelosia minhoensis LEGE 07310</name>
    <dbReference type="NCBI Taxonomy" id="915328"/>
    <lineage>
        <taxon>Bacteria</taxon>
        <taxon>Bacillati</taxon>
        <taxon>Cyanobacteriota</taxon>
        <taxon>Cyanophyceae</taxon>
        <taxon>Nodosilineales</taxon>
        <taxon>Cymatolegaceae</taxon>
        <taxon>Vasconcelosia</taxon>
        <taxon>Vasconcelosia minhoensis</taxon>
    </lineage>
</organism>
<dbReference type="GO" id="GO:0015421">
    <property type="term" value="F:ABC-type oligopeptide transporter activity"/>
    <property type="evidence" value="ECO:0007669"/>
    <property type="project" value="TreeGrafter"/>
</dbReference>
<dbReference type="PROSITE" id="PS50893">
    <property type="entry name" value="ABC_TRANSPORTER_2"/>
    <property type="match status" value="1"/>
</dbReference>
<keyword evidence="3" id="KW-1003">Cell membrane</keyword>
<evidence type="ECO:0000313" key="12">
    <source>
        <dbReference type="EMBL" id="MBE9075864.1"/>
    </source>
</evidence>
<dbReference type="PANTHER" id="PTHR43394">
    <property type="entry name" value="ATP-DEPENDENT PERMEASE MDL1, MITOCHONDRIAL"/>
    <property type="match status" value="1"/>
</dbReference>
<feature type="transmembrane region" description="Helical" evidence="9">
    <location>
        <begin position="51"/>
        <end position="73"/>
    </location>
</feature>
<proteinExistence type="predicted"/>
<dbReference type="SUPFAM" id="SSF90123">
    <property type="entry name" value="ABC transporter transmembrane region"/>
    <property type="match status" value="1"/>
</dbReference>
<dbReference type="GO" id="GO:0016887">
    <property type="term" value="F:ATP hydrolysis activity"/>
    <property type="evidence" value="ECO:0007669"/>
    <property type="project" value="InterPro"/>
</dbReference>
<keyword evidence="5" id="KW-0547">Nucleotide-binding</keyword>
<dbReference type="PROSITE" id="PS50929">
    <property type="entry name" value="ABC_TM1F"/>
    <property type="match status" value="1"/>
</dbReference>
<evidence type="ECO:0000313" key="13">
    <source>
        <dbReference type="Proteomes" id="UP000636505"/>
    </source>
</evidence>
<dbReference type="PROSITE" id="PS00211">
    <property type="entry name" value="ABC_TRANSPORTER_1"/>
    <property type="match status" value="1"/>
</dbReference>
<protein>
    <submittedName>
        <fullName evidence="12">ABC transporter ATP-binding protein</fullName>
    </submittedName>
</protein>
<keyword evidence="13" id="KW-1185">Reference proteome</keyword>
<dbReference type="GO" id="GO:0005886">
    <property type="term" value="C:plasma membrane"/>
    <property type="evidence" value="ECO:0007669"/>
    <property type="project" value="UniProtKB-SubCell"/>
</dbReference>
<dbReference type="GO" id="GO:0005524">
    <property type="term" value="F:ATP binding"/>
    <property type="evidence" value="ECO:0007669"/>
    <property type="project" value="UniProtKB-KW"/>
</dbReference>
<dbReference type="SMART" id="SM00382">
    <property type="entry name" value="AAA"/>
    <property type="match status" value="1"/>
</dbReference>
<comment type="caution">
    <text evidence="12">The sequence shown here is derived from an EMBL/GenBank/DDBJ whole genome shotgun (WGS) entry which is preliminary data.</text>
</comment>
<evidence type="ECO:0000256" key="6">
    <source>
        <dbReference type="ARBA" id="ARBA00022840"/>
    </source>
</evidence>
<feature type="domain" description="ABC transmembrane type-1" evidence="11">
    <location>
        <begin position="24"/>
        <end position="306"/>
    </location>
</feature>
<keyword evidence="2" id="KW-0813">Transport</keyword>
<keyword evidence="8 9" id="KW-0472">Membrane</keyword>
<dbReference type="SUPFAM" id="SSF52540">
    <property type="entry name" value="P-loop containing nucleoside triphosphate hydrolases"/>
    <property type="match status" value="1"/>
</dbReference>
<dbReference type="InterPro" id="IPR036640">
    <property type="entry name" value="ABC1_TM_sf"/>
</dbReference>
<evidence type="ECO:0000259" key="10">
    <source>
        <dbReference type="PROSITE" id="PS50893"/>
    </source>
</evidence>
<keyword evidence="4 9" id="KW-0812">Transmembrane</keyword>